<organism evidence="12 13">
    <name type="scientific">Candidatus Protochlamydia amoebophila</name>
    <dbReference type="NCBI Taxonomy" id="362787"/>
    <lineage>
        <taxon>Bacteria</taxon>
        <taxon>Pseudomonadati</taxon>
        <taxon>Chlamydiota</taxon>
        <taxon>Chlamydiia</taxon>
        <taxon>Parachlamydiales</taxon>
        <taxon>Parachlamydiaceae</taxon>
        <taxon>Candidatus Protochlamydia</taxon>
    </lineage>
</organism>
<evidence type="ECO:0000313" key="12">
    <source>
        <dbReference type="EMBL" id="KIC71255.1"/>
    </source>
</evidence>
<reference evidence="12 13" key="1">
    <citation type="journal article" date="2014" name="Mol. Biol. Evol.">
        <title>Massive expansion of Ubiquitination-related gene families within the Chlamydiae.</title>
        <authorList>
            <person name="Domman D."/>
            <person name="Collingro A."/>
            <person name="Lagkouvardos I."/>
            <person name="Gehre L."/>
            <person name="Weinmaier T."/>
            <person name="Rattei T."/>
            <person name="Subtil A."/>
            <person name="Horn M."/>
        </authorList>
    </citation>
    <scope>NUCLEOTIDE SEQUENCE [LARGE SCALE GENOMIC DNA]</scope>
    <source>
        <strain evidence="12 13">EI2</strain>
    </source>
</reference>
<dbReference type="EMBL" id="JSAN01000101">
    <property type="protein sequence ID" value="KIC71255.1"/>
    <property type="molecule type" value="Genomic_DNA"/>
</dbReference>
<dbReference type="GO" id="GO:0008654">
    <property type="term" value="P:phospholipid biosynthetic process"/>
    <property type="evidence" value="ECO:0007669"/>
    <property type="project" value="UniProtKB-KW"/>
</dbReference>
<dbReference type="PIRSF" id="PIRSF002465">
    <property type="entry name" value="Phsphlp_syn_PlsX"/>
    <property type="match status" value="1"/>
</dbReference>
<evidence type="ECO:0000313" key="13">
    <source>
        <dbReference type="Proteomes" id="UP000031465"/>
    </source>
</evidence>
<comment type="subcellular location">
    <subcellularLocation>
        <location evidence="10">Cytoplasm</location>
    </subcellularLocation>
    <text evidence="10">Associated with the membrane possibly through PlsY.</text>
</comment>
<dbReference type="InterPro" id="IPR003664">
    <property type="entry name" value="FA_synthesis"/>
</dbReference>
<gene>
    <name evidence="10 12" type="primary">plsX</name>
    <name evidence="12" type="ORF">DB44_EC00310</name>
</gene>
<keyword evidence="5 10" id="KW-0443">Lipid metabolism</keyword>
<evidence type="ECO:0000256" key="2">
    <source>
        <dbReference type="ARBA" id="ARBA00022490"/>
    </source>
</evidence>
<dbReference type="PATRIC" id="fig|362787.3.peg.1596"/>
<accession>A0A0C1JIN7</accession>
<keyword evidence="11" id="KW-0472">Membrane</keyword>
<evidence type="ECO:0000256" key="5">
    <source>
        <dbReference type="ARBA" id="ARBA00023098"/>
    </source>
</evidence>
<comment type="subunit">
    <text evidence="9 10">Homodimer. Probably interacts with PlsY.</text>
</comment>
<keyword evidence="4 10" id="KW-0808">Transferase</keyword>
<dbReference type="HAMAP" id="MF_00019">
    <property type="entry name" value="PlsX"/>
    <property type="match status" value="1"/>
</dbReference>
<dbReference type="InterPro" id="IPR012281">
    <property type="entry name" value="Phospholipid_synth_PlsX-like"/>
</dbReference>
<sequence>MISLRIGIDLMGSESSPITLFEAVYLAAQKQRNVIFVVLATLPVVAKIRENSVFSSFLSQSPCRIEIHLVSNVIEMDDEPVISVREKKKSSLVTGLRLIRKKRLNGFVSAGNTGALIAGATLLIPMLPGIKRPALLATLPTERGDVVVIDVGGNVSCKARHLVCFAQMGAAYQRCCLGIEKPKVGLLNIGLESKKGTSEIRRAYQLLQDLQLKTKSKMNFIGNVEGRGVFEGCVDVLVTDGFTGNVLLKTSEGVSVFLLKQLKHSLKDIPQQQAEIILKQLHDEFDYEEYSGAIICGIDSVVVKCHGKSSSQAMLNGINGAIELVQNDFISQLKQELNVETL</sequence>
<keyword evidence="3 10" id="KW-0444">Lipid biosynthesis</keyword>
<evidence type="ECO:0000256" key="4">
    <source>
        <dbReference type="ARBA" id="ARBA00022679"/>
    </source>
</evidence>
<protein>
    <recommendedName>
        <fullName evidence="8 10">Phosphate acyltransferase</fullName>
        <ecNumber evidence="8 10">2.3.1.274</ecNumber>
    </recommendedName>
    <alternativeName>
        <fullName evidence="10">Acyl-ACP phosphotransacylase</fullName>
    </alternativeName>
    <alternativeName>
        <fullName evidence="10">Acyl-[acyl-carrier-protein]--phosphate acyltransferase</fullName>
    </alternativeName>
    <alternativeName>
        <fullName evidence="10">Phosphate-acyl-ACP acyltransferase</fullName>
    </alternativeName>
</protein>
<keyword evidence="11" id="KW-0812">Transmembrane</keyword>
<dbReference type="GO" id="GO:0043811">
    <property type="term" value="F:phosphate:acyl-[acyl carrier protein] acyltransferase activity"/>
    <property type="evidence" value="ECO:0007669"/>
    <property type="project" value="UniProtKB-UniRule"/>
</dbReference>
<comment type="pathway">
    <text evidence="10">Lipid metabolism; phospholipid metabolism.</text>
</comment>
<keyword evidence="2 10" id="KW-0963">Cytoplasm</keyword>
<dbReference type="AlphaFoldDB" id="A0A0C1JIN7"/>
<comment type="similarity">
    <text evidence="10">Belongs to the PlsX family.</text>
</comment>
<keyword evidence="7 10" id="KW-1208">Phospholipid metabolism</keyword>
<dbReference type="PANTHER" id="PTHR30100">
    <property type="entry name" value="FATTY ACID/PHOSPHOLIPID SYNTHESIS PROTEIN PLSX"/>
    <property type="match status" value="1"/>
</dbReference>
<dbReference type="Gene3D" id="3.40.718.10">
    <property type="entry name" value="Isopropylmalate Dehydrogenase"/>
    <property type="match status" value="1"/>
</dbReference>
<dbReference type="Proteomes" id="UP000031465">
    <property type="component" value="Unassembled WGS sequence"/>
</dbReference>
<dbReference type="Pfam" id="PF02504">
    <property type="entry name" value="FA_synthesis"/>
    <property type="match status" value="1"/>
</dbReference>
<comment type="function">
    <text evidence="10">Catalyzes the reversible formation of acyl-phosphate (acyl-PO(4)) from acyl-[acyl-carrier-protein] (acyl-ACP). This enzyme utilizes acyl-ACP as fatty acyl donor, but not acyl-CoA.</text>
</comment>
<evidence type="ECO:0000256" key="8">
    <source>
        <dbReference type="ARBA" id="ARBA00024069"/>
    </source>
</evidence>
<feature type="transmembrane region" description="Helical" evidence="11">
    <location>
        <begin position="107"/>
        <end position="127"/>
    </location>
</feature>
<proteinExistence type="inferred from homology"/>
<comment type="caution">
    <text evidence="12">The sequence shown here is derived from an EMBL/GenBank/DDBJ whole genome shotgun (WGS) entry which is preliminary data.</text>
</comment>
<evidence type="ECO:0000256" key="10">
    <source>
        <dbReference type="HAMAP-Rule" id="MF_00019"/>
    </source>
</evidence>
<keyword evidence="12" id="KW-0012">Acyltransferase</keyword>
<dbReference type="SUPFAM" id="SSF53659">
    <property type="entry name" value="Isocitrate/Isopropylmalate dehydrogenase-like"/>
    <property type="match status" value="1"/>
</dbReference>
<dbReference type="UniPathway" id="UPA00085"/>
<dbReference type="GO" id="GO:0006633">
    <property type="term" value="P:fatty acid biosynthetic process"/>
    <property type="evidence" value="ECO:0007669"/>
    <property type="project" value="UniProtKB-UniRule"/>
</dbReference>
<evidence type="ECO:0000256" key="1">
    <source>
        <dbReference type="ARBA" id="ARBA00001232"/>
    </source>
</evidence>
<keyword evidence="6 10" id="KW-0594">Phospholipid biosynthesis</keyword>
<comment type="catalytic activity">
    <reaction evidence="1 10">
        <text>a fatty acyl-[ACP] + phosphate = an acyl phosphate + holo-[ACP]</text>
        <dbReference type="Rhea" id="RHEA:42292"/>
        <dbReference type="Rhea" id="RHEA-COMP:9685"/>
        <dbReference type="Rhea" id="RHEA-COMP:14125"/>
        <dbReference type="ChEBI" id="CHEBI:43474"/>
        <dbReference type="ChEBI" id="CHEBI:59918"/>
        <dbReference type="ChEBI" id="CHEBI:64479"/>
        <dbReference type="ChEBI" id="CHEBI:138651"/>
        <dbReference type="EC" id="2.3.1.274"/>
    </reaction>
</comment>
<dbReference type="PANTHER" id="PTHR30100:SF1">
    <property type="entry name" value="PHOSPHATE ACYLTRANSFERASE"/>
    <property type="match status" value="1"/>
</dbReference>
<dbReference type="GO" id="GO:0005737">
    <property type="term" value="C:cytoplasm"/>
    <property type="evidence" value="ECO:0007669"/>
    <property type="project" value="UniProtKB-SubCell"/>
</dbReference>
<evidence type="ECO:0000256" key="11">
    <source>
        <dbReference type="SAM" id="Phobius"/>
    </source>
</evidence>
<evidence type="ECO:0000256" key="9">
    <source>
        <dbReference type="ARBA" id="ARBA00046608"/>
    </source>
</evidence>
<dbReference type="EC" id="2.3.1.274" evidence="8 10"/>
<evidence type="ECO:0000256" key="3">
    <source>
        <dbReference type="ARBA" id="ARBA00022516"/>
    </source>
</evidence>
<dbReference type="NCBIfam" id="TIGR00182">
    <property type="entry name" value="plsX"/>
    <property type="match status" value="1"/>
</dbReference>
<name>A0A0C1JIN7_9BACT</name>
<evidence type="ECO:0000256" key="7">
    <source>
        <dbReference type="ARBA" id="ARBA00023264"/>
    </source>
</evidence>
<keyword evidence="11" id="KW-1133">Transmembrane helix</keyword>
<evidence type="ECO:0000256" key="6">
    <source>
        <dbReference type="ARBA" id="ARBA00023209"/>
    </source>
</evidence>